<dbReference type="STRING" id="694327.DFW101_2703"/>
<proteinExistence type="predicted"/>
<dbReference type="EMBL" id="CM001368">
    <property type="protein sequence ID" value="EHJ48707.1"/>
    <property type="molecule type" value="Genomic_DNA"/>
</dbReference>
<dbReference type="eggNOG" id="ENOG502ZQTI">
    <property type="taxonomic scope" value="Bacteria"/>
</dbReference>
<dbReference type="Proteomes" id="UP000004662">
    <property type="component" value="Chromosome"/>
</dbReference>
<sequence>MFETILEKAAWPLALILISITFFCLFFKPLSQLLTRGLTLKNKDWEANLGQQQSENEITKAAQNEPLIRENKITALPDIYNSTHIEYLVSILKNDEQTRSMDNESLTSFLYRKLALTTELYHFERIYNTIFGSQITILNRLNQNNDGISTQLTKEYYENYVQQQFKDVFENYSFEKYIGFMIGNNLIFQDGDVFKITQFGIDFLILMIQQSKTDNRPF</sequence>
<dbReference type="HOGENOM" id="CLU_1265265_0_0_7"/>
<keyword evidence="1" id="KW-1133">Transmembrane helix</keyword>
<feature type="transmembrane region" description="Helical" evidence="1">
    <location>
        <begin position="12"/>
        <end position="31"/>
    </location>
</feature>
<keyword evidence="1" id="KW-0472">Membrane</keyword>
<dbReference type="AlphaFoldDB" id="G7QAF4"/>
<keyword evidence="3" id="KW-1185">Reference proteome</keyword>
<organism evidence="2 3">
    <name type="scientific">Solidesulfovibrio carbinoliphilus subsp. oakridgensis</name>
    <dbReference type="NCBI Taxonomy" id="694327"/>
    <lineage>
        <taxon>Bacteria</taxon>
        <taxon>Pseudomonadati</taxon>
        <taxon>Thermodesulfobacteriota</taxon>
        <taxon>Desulfovibrionia</taxon>
        <taxon>Desulfovibrionales</taxon>
        <taxon>Desulfovibrionaceae</taxon>
        <taxon>Solidesulfovibrio</taxon>
    </lineage>
</organism>
<reference evidence="3" key="1">
    <citation type="journal article" date="2015" name="Genome Announc.">
        <title>High-Quality Draft Genome Sequence of Desulfovibrio carbinoliphilus FW-101-2B, an Organic Acid-Oxidizing Sulfate-Reducing Bacterium Isolated from Uranium(VI)-Contaminated Groundwater.</title>
        <authorList>
            <person name="Ramsay B.D."/>
            <person name="Hwang C."/>
            <person name="Woo H.L."/>
            <person name="Carroll S.L."/>
            <person name="Lucas S."/>
            <person name="Han J."/>
            <person name="Lapidus A.L."/>
            <person name="Cheng J.F."/>
            <person name="Goodwin L.A."/>
            <person name="Pitluck S."/>
            <person name="Peters L."/>
            <person name="Chertkov O."/>
            <person name="Held B."/>
            <person name="Detter J.C."/>
            <person name="Han C.S."/>
            <person name="Tapia R."/>
            <person name="Land M.L."/>
            <person name="Hauser L.J."/>
            <person name="Kyrpides N.C."/>
            <person name="Ivanova N.N."/>
            <person name="Mikhailova N."/>
            <person name="Pagani I."/>
            <person name="Woyke T."/>
            <person name="Arkin A.P."/>
            <person name="Dehal P."/>
            <person name="Chivian D."/>
            <person name="Criddle C.S."/>
            <person name="Wu W."/>
            <person name="Chakraborty R."/>
            <person name="Hazen T.C."/>
            <person name="Fields M.W."/>
        </authorList>
    </citation>
    <scope>NUCLEOTIDE SEQUENCE [LARGE SCALE GENOMIC DNA]</scope>
    <source>
        <strain evidence="3">FW-101-2B</strain>
    </source>
</reference>
<gene>
    <name evidence="2" type="ORF">DFW101_2703</name>
</gene>
<evidence type="ECO:0000313" key="2">
    <source>
        <dbReference type="EMBL" id="EHJ48707.1"/>
    </source>
</evidence>
<dbReference type="RefSeq" id="WP_009182070.1">
    <property type="nucleotide sequence ID" value="NZ_CM001368.1"/>
</dbReference>
<evidence type="ECO:0000313" key="3">
    <source>
        <dbReference type="Proteomes" id="UP000004662"/>
    </source>
</evidence>
<evidence type="ECO:0000256" key="1">
    <source>
        <dbReference type="SAM" id="Phobius"/>
    </source>
</evidence>
<dbReference type="OrthoDB" id="7877193at2"/>
<protein>
    <submittedName>
        <fullName evidence="2">Uncharacterized protein</fullName>
    </submittedName>
</protein>
<accession>G7QAF4</accession>
<keyword evidence="1" id="KW-0812">Transmembrane</keyword>
<name>G7QAF4_9BACT</name>